<dbReference type="Pfam" id="PF07596">
    <property type="entry name" value="SBP_bac_10"/>
    <property type="match status" value="1"/>
</dbReference>
<evidence type="ECO:0000256" key="1">
    <source>
        <dbReference type="SAM" id="Phobius"/>
    </source>
</evidence>
<dbReference type="PROSITE" id="PS00409">
    <property type="entry name" value="PROKAR_NTER_METHYL"/>
    <property type="match status" value="1"/>
</dbReference>
<evidence type="ECO:0000313" key="4">
    <source>
        <dbReference type="Proteomes" id="UP000238322"/>
    </source>
</evidence>
<evidence type="ECO:0000313" key="3">
    <source>
        <dbReference type="EMBL" id="PQO37888.1"/>
    </source>
</evidence>
<keyword evidence="1" id="KW-1133">Transmembrane helix</keyword>
<dbReference type="NCBIfam" id="TIGR04294">
    <property type="entry name" value="pre_pil_HX9DG"/>
    <property type="match status" value="1"/>
</dbReference>
<comment type="caution">
    <text evidence="3">The sequence shown here is derived from an EMBL/GenBank/DDBJ whole genome shotgun (WGS) entry which is preliminary data.</text>
</comment>
<proteinExistence type="predicted"/>
<protein>
    <submittedName>
        <fullName evidence="3">Prepilin-type cleavage/methylation domain-containing protein</fullName>
    </submittedName>
</protein>
<feature type="domain" description="DUF1559" evidence="2">
    <location>
        <begin position="31"/>
        <end position="299"/>
    </location>
</feature>
<evidence type="ECO:0000259" key="2">
    <source>
        <dbReference type="Pfam" id="PF07596"/>
    </source>
</evidence>
<dbReference type="InterPro" id="IPR045584">
    <property type="entry name" value="Pilin-like"/>
</dbReference>
<keyword evidence="1" id="KW-0472">Membrane</keyword>
<feature type="transmembrane region" description="Helical" evidence="1">
    <location>
        <begin position="12"/>
        <end position="30"/>
    </location>
</feature>
<dbReference type="EMBL" id="PUHY01000005">
    <property type="protein sequence ID" value="PQO37888.1"/>
    <property type="molecule type" value="Genomic_DNA"/>
</dbReference>
<dbReference type="InterPro" id="IPR011453">
    <property type="entry name" value="DUF1559"/>
</dbReference>
<dbReference type="InterPro" id="IPR012902">
    <property type="entry name" value="N_methyl_site"/>
</dbReference>
<dbReference type="PANTHER" id="PTHR30093">
    <property type="entry name" value="GENERAL SECRETION PATHWAY PROTEIN G"/>
    <property type="match status" value="1"/>
</dbReference>
<gene>
    <name evidence="3" type="ORF">C5Y83_07095</name>
</gene>
<sequence length="317" mass="33516">MISRRGFTLVELLVVIAIIGVLISLLLPAVQQARESARRMQCQNNLKQIGLAMQNYHGTYNTLPSGNYGLVNAAGTKYYGHGWTWHASILPFIEQGALQDAITDPAGGFGNENGGTTSLKGLVVRATIVNAFWCPSQPDVSNGAQKNGGYQPSNYNGNMGTRIGNGNDNCVCTGVSTLAEMRTKAWGCMNGNGIFYVDSKTRFADVKDGLSNTICVSEVGDSGGDAIGHFSGGSDRKAIFSGGADGNPPSEMSEYLIAAEGNDPINGGAEEAAGSWHPGGANFVMCDGSVRFLSENMDMPTYQGLSTRNGRETLGEY</sequence>
<dbReference type="NCBIfam" id="TIGR02532">
    <property type="entry name" value="IV_pilin_GFxxxE"/>
    <property type="match status" value="1"/>
</dbReference>
<dbReference type="OrthoDB" id="258403at2"/>
<dbReference type="SUPFAM" id="SSF54523">
    <property type="entry name" value="Pili subunits"/>
    <property type="match status" value="1"/>
</dbReference>
<dbReference type="Pfam" id="PF07963">
    <property type="entry name" value="N_methyl"/>
    <property type="match status" value="1"/>
</dbReference>
<reference evidence="3 4" key="1">
    <citation type="submission" date="2018-02" db="EMBL/GenBank/DDBJ databases">
        <title>Comparative genomes isolates from brazilian mangrove.</title>
        <authorList>
            <person name="Araujo J.E."/>
            <person name="Taketani R.G."/>
            <person name="Silva M.C.P."/>
            <person name="Loureco M.V."/>
            <person name="Andreote F.D."/>
        </authorList>
    </citation>
    <scope>NUCLEOTIDE SEQUENCE [LARGE SCALE GENOMIC DNA]</scope>
    <source>
        <strain evidence="3 4">Hex-1 MGV</strain>
    </source>
</reference>
<dbReference type="Proteomes" id="UP000238322">
    <property type="component" value="Unassembled WGS sequence"/>
</dbReference>
<dbReference type="AlphaFoldDB" id="A0A2S8G0C1"/>
<dbReference type="Gene3D" id="3.30.700.10">
    <property type="entry name" value="Glycoprotein, Type 4 Pilin"/>
    <property type="match status" value="1"/>
</dbReference>
<keyword evidence="1" id="KW-0812">Transmembrane</keyword>
<dbReference type="PANTHER" id="PTHR30093:SF2">
    <property type="entry name" value="TYPE II SECRETION SYSTEM PROTEIN H"/>
    <property type="match status" value="1"/>
</dbReference>
<organism evidence="3 4">
    <name type="scientific">Blastopirellula marina</name>
    <dbReference type="NCBI Taxonomy" id="124"/>
    <lineage>
        <taxon>Bacteria</taxon>
        <taxon>Pseudomonadati</taxon>
        <taxon>Planctomycetota</taxon>
        <taxon>Planctomycetia</taxon>
        <taxon>Pirellulales</taxon>
        <taxon>Pirellulaceae</taxon>
        <taxon>Blastopirellula</taxon>
    </lineage>
</organism>
<name>A0A2S8G0C1_9BACT</name>
<accession>A0A2S8G0C1</accession>
<dbReference type="InterPro" id="IPR027558">
    <property type="entry name" value="Pre_pil_HX9DG_C"/>
</dbReference>